<gene>
    <name evidence="2" type="ORF">K1X11_012025</name>
</gene>
<protein>
    <submittedName>
        <fullName evidence="2">Uncharacterized protein</fullName>
    </submittedName>
</protein>
<evidence type="ECO:0000256" key="1">
    <source>
        <dbReference type="SAM" id="SignalP"/>
    </source>
</evidence>
<dbReference type="EMBL" id="CP139781">
    <property type="protein sequence ID" value="WRQ85530.1"/>
    <property type="molecule type" value="Genomic_DNA"/>
</dbReference>
<organism evidence="2 3">
    <name type="scientific">Actomonas aquatica</name>
    <dbReference type="NCBI Taxonomy" id="2866162"/>
    <lineage>
        <taxon>Bacteria</taxon>
        <taxon>Pseudomonadati</taxon>
        <taxon>Verrucomicrobiota</taxon>
        <taxon>Opitutia</taxon>
        <taxon>Opitutales</taxon>
        <taxon>Opitutaceae</taxon>
        <taxon>Actomonas</taxon>
    </lineage>
</organism>
<proteinExistence type="predicted"/>
<reference evidence="2 3" key="2">
    <citation type="submission" date="2023-12" db="EMBL/GenBank/DDBJ databases">
        <title>Description of an unclassified Opitutus bacterium of Verrucomicrobiota.</title>
        <authorList>
            <person name="Zhang D.-F."/>
        </authorList>
    </citation>
    <scope>NUCLEOTIDE SEQUENCE [LARGE SCALE GENOMIC DNA]</scope>
    <source>
        <strain evidence="2 3">WL0086</strain>
    </source>
</reference>
<dbReference type="Proteomes" id="UP000738431">
    <property type="component" value="Chromosome"/>
</dbReference>
<name>A0ABZ1C5F9_9BACT</name>
<keyword evidence="3" id="KW-1185">Reference proteome</keyword>
<evidence type="ECO:0000313" key="2">
    <source>
        <dbReference type="EMBL" id="WRQ85530.1"/>
    </source>
</evidence>
<feature type="signal peptide" evidence="1">
    <location>
        <begin position="1"/>
        <end position="19"/>
    </location>
</feature>
<reference evidence="2 3" key="1">
    <citation type="submission" date="2021-08" db="EMBL/GenBank/DDBJ databases">
        <authorList>
            <person name="Zhang D."/>
            <person name="Zhang A."/>
            <person name="Wang L."/>
        </authorList>
    </citation>
    <scope>NUCLEOTIDE SEQUENCE [LARGE SCALE GENOMIC DNA]</scope>
    <source>
        <strain evidence="2 3">WL0086</strain>
    </source>
</reference>
<sequence>MRPLLTLAFSFLLVTTGVAQESAAAASEVVVAKLPSPIPDSDRYVGPSFTEADKFVWDFFTKRPEISRFNGHSTKDWESRVPGFRDALLTKAKAEDLEFEALNKCLDLLVESEVWTDYSDQKIAYLPISAYRGKKGDTDVWVLLCLWEYADPITEEYRGVDPETFEDLEPRKVDPPEWLPIAHVRMFTYEVESLKLIGYVTCD</sequence>
<keyword evidence="1" id="KW-0732">Signal</keyword>
<evidence type="ECO:0000313" key="3">
    <source>
        <dbReference type="Proteomes" id="UP000738431"/>
    </source>
</evidence>
<feature type="chain" id="PRO_5045112738" evidence="1">
    <location>
        <begin position="20"/>
        <end position="203"/>
    </location>
</feature>
<accession>A0ABZ1C5F9</accession>
<dbReference type="RefSeq" id="WP_221033323.1">
    <property type="nucleotide sequence ID" value="NZ_CP139781.1"/>
</dbReference>